<keyword evidence="1" id="KW-0053">Apoptosis</keyword>
<reference evidence="12" key="1">
    <citation type="submission" date="2025-08" db="UniProtKB">
        <authorList>
            <consortium name="RefSeq"/>
        </authorList>
    </citation>
    <scope>IDENTIFICATION</scope>
</reference>
<keyword evidence="6 8" id="KW-0175">Coiled coil</keyword>
<dbReference type="Gene3D" id="2.60.40.2840">
    <property type="match status" value="1"/>
</dbReference>
<dbReference type="PANTHER" id="PTHR31915">
    <property type="entry name" value="SKICH DOMAIN-CONTAINING PROTEIN"/>
    <property type="match status" value="1"/>
</dbReference>
<accession>A0A8N5EM91</accession>
<proteinExistence type="predicted"/>
<dbReference type="GeneID" id="102044799"/>
<dbReference type="GO" id="GO:0008270">
    <property type="term" value="F:zinc ion binding"/>
    <property type="evidence" value="ECO:0007669"/>
    <property type="project" value="UniProtKB-KW"/>
</dbReference>
<dbReference type="Gene3D" id="6.20.250.40">
    <property type="match status" value="1"/>
</dbReference>
<evidence type="ECO:0000256" key="6">
    <source>
        <dbReference type="ARBA" id="ARBA00023054"/>
    </source>
</evidence>
<keyword evidence="4 7" id="KW-0863">Zinc-finger</keyword>
<evidence type="ECO:0000256" key="9">
    <source>
        <dbReference type="SAM" id="MobiDB-lite"/>
    </source>
</evidence>
<dbReference type="GO" id="GO:0043066">
    <property type="term" value="P:negative regulation of apoptotic process"/>
    <property type="evidence" value="ECO:0007669"/>
    <property type="project" value="TreeGrafter"/>
</dbReference>
<sequence>MSSFQELPSSASTLQTSNFAHVIFQNVAKSYLPNTHLECHYTLTQFIHPHQKDWVGIFKVGWSTARDYYTFLWSPMPENYVEGSTVNCVLTFQGYYLPNDDGEFYQFCYVTYKGEIRGASTPFQFRTSSPVEELLTMEDEGNSDMLVVTTKAGLLEFKIEKIIKEKEELLKVTSVLEKETTQLRDQVEQLEKELNHEKQRCEQLQAEQKENIQASEDFKRENNDLKKKHDEAASKVLQLEEDIMTVTQKAIAKETELDSLKDKLKKVMLEKEQLECVLMTEKDEKELYKDEASILKEQLRKAEDQIQASKQEAVLMSKELSDAVNVRDKTMADLHSARLENEKFKKQLAEALAELIKITTLKNEQEASNAVEQELRREVEDLKLRLQMAADHYKEKFKECQKLQKQVNKFTEQAKTAGHQQKLTDASNIETATAILTDKKLSASPVSPISPDIVSESVVKEQVREMNKEIAEKTEKYKKCKQMLADEKMKCSVYADELAKLELKWKEQVKINEGIKLQLAAMEDQYKIQLAEKERRIKELASQLELFTSEKELGRTPGDQAGRMMEGQTSQQTLHFRNPYSEENGPVPAVPSRLPVLQYGNPYAIQERRDGADGAFNPDEIQRPPVRSSFWELDDVVCSQPSRNLSRPDGLEDPEDSNDDDNTVPSAPDPPSLLLRERGTGFCFDSSFDVQKKCPLCDVMFPPNYDQSKFEEHVESHWKVCPMCSEQFPPDYDQQGFERHVQTHFDQNVLNFD</sequence>
<evidence type="ECO:0000256" key="2">
    <source>
        <dbReference type="ARBA" id="ARBA00022723"/>
    </source>
</evidence>
<gene>
    <name evidence="12" type="primary">TAX1BP1</name>
</gene>
<dbReference type="FunFam" id="2.60.40.2840:FF:000002">
    <property type="entry name" value="Tax1-binding protein 1 isoform 2"/>
    <property type="match status" value="1"/>
</dbReference>
<evidence type="ECO:0000259" key="10">
    <source>
        <dbReference type="PROSITE" id="PS51905"/>
    </source>
</evidence>
<evidence type="ECO:0000313" key="11">
    <source>
        <dbReference type="Proteomes" id="UP000504602"/>
    </source>
</evidence>
<evidence type="ECO:0000256" key="4">
    <source>
        <dbReference type="ARBA" id="ARBA00022771"/>
    </source>
</evidence>
<name>A0A8N5EM91_GEOFO</name>
<feature type="domain" description="UBZ1-type" evidence="10">
    <location>
        <begin position="691"/>
        <end position="717"/>
    </location>
</feature>
<evidence type="ECO:0000256" key="7">
    <source>
        <dbReference type="PROSITE-ProRule" id="PRU01253"/>
    </source>
</evidence>
<feature type="coiled-coil region" evidence="8">
    <location>
        <begin position="523"/>
        <end position="550"/>
    </location>
</feature>
<feature type="coiled-coil region" evidence="8">
    <location>
        <begin position="159"/>
        <end position="420"/>
    </location>
</feature>
<dbReference type="RefSeq" id="XP_030913513.1">
    <property type="nucleotide sequence ID" value="XM_031057653.1"/>
</dbReference>
<dbReference type="PANTHER" id="PTHR31915:SF8">
    <property type="entry name" value="TAX1-BINDING PROTEIN 1"/>
    <property type="match status" value="1"/>
</dbReference>
<keyword evidence="3" id="KW-0677">Repeat</keyword>
<dbReference type="CDD" id="cd21970">
    <property type="entry name" value="Zn-C2H2_TAX1BP1_rpt2"/>
    <property type="match status" value="1"/>
</dbReference>
<dbReference type="CTD" id="8887"/>
<evidence type="ECO:0000256" key="8">
    <source>
        <dbReference type="SAM" id="Coils"/>
    </source>
</evidence>
<dbReference type="Pfam" id="PF17751">
    <property type="entry name" value="SKICH"/>
    <property type="match status" value="1"/>
</dbReference>
<keyword evidence="5" id="KW-0862">Zinc</keyword>
<dbReference type="CDD" id="cd21969">
    <property type="entry name" value="Zn-C2H2_TAX1BP1_rpt1"/>
    <property type="match status" value="1"/>
</dbReference>
<feature type="compositionally biased region" description="Acidic residues" evidence="9">
    <location>
        <begin position="651"/>
        <end position="662"/>
    </location>
</feature>
<evidence type="ECO:0000256" key="5">
    <source>
        <dbReference type="ARBA" id="ARBA00022833"/>
    </source>
</evidence>
<keyword evidence="2" id="KW-0479">Metal-binding</keyword>
<organism evidence="11 12">
    <name type="scientific">Geospiza fortis</name>
    <name type="common">Medium ground-finch</name>
    <dbReference type="NCBI Taxonomy" id="48883"/>
    <lineage>
        <taxon>Eukaryota</taxon>
        <taxon>Metazoa</taxon>
        <taxon>Chordata</taxon>
        <taxon>Craniata</taxon>
        <taxon>Vertebrata</taxon>
        <taxon>Euteleostomi</taxon>
        <taxon>Archelosauria</taxon>
        <taxon>Archosauria</taxon>
        <taxon>Dinosauria</taxon>
        <taxon>Saurischia</taxon>
        <taxon>Theropoda</taxon>
        <taxon>Coelurosauria</taxon>
        <taxon>Aves</taxon>
        <taxon>Neognathae</taxon>
        <taxon>Neoaves</taxon>
        <taxon>Telluraves</taxon>
        <taxon>Australaves</taxon>
        <taxon>Passeriformes</taxon>
        <taxon>Thraupidae</taxon>
        <taxon>Geospiza</taxon>
    </lineage>
</organism>
<evidence type="ECO:0000313" key="12">
    <source>
        <dbReference type="RefSeq" id="XP_030913513.1"/>
    </source>
</evidence>
<feature type="region of interest" description="Disordered" evidence="9">
    <location>
        <begin position="641"/>
        <end position="672"/>
    </location>
</feature>
<feature type="domain" description="UBZ1-type" evidence="10">
    <location>
        <begin position="718"/>
        <end position="744"/>
    </location>
</feature>
<dbReference type="InterPro" id="IPR012852">
    <property type="entry name" value="CALCOCO1-like"/>
</dbReference>
<dbReference type="InterPro" id="IPR041611">
    <property type="entry name" value="SKICH"/>
</dbReference>
<dbReference type="Proteomes" id="UP000504602">
    <property type="component" value="Unplaced"/>
</dbReference>
<dbReference type="PROSITE" id="PS51905">
    <property type="entry name" value="ZF_UBZ1"/>
    <property type="match status" value="2"/>
</dbReference>
<dbReference type="Pfam" id="PF07888">
    <property type="entry name" value="CALCOCO1"/>
    <property type="match status" value="1"/>
</dbReference>
<feature type="coiled-coil region" evidence="8">
    <location>
        <begin position="456"/>
        <end position="483"/>
    </location>
</feature>
<dbReference type="InterPro" id="IPR051002">
    <property type="entry name" value="UBA_autophagy_assoc_protein"/>
</dbReference>
<dbReference type="InterPro" id="IPR041641">
    <property type="entry name" value="CALCOCO1/2_Zn_UBZ1"/>
</dbReference>
<dbReference type="GO" id="GO:0006915">
    <property type="term" value="P:apoptotic process"/>
    <property type="evidence" value="ECO:0007669"/>
    <property type="project" value="UniProtKB-KW"/>
</dbReference>
<dbReference type="Pfam" id="PF18112">
    <property type="entry name" value="Zn-C2H2_12"/>
    <property type="match status" value="2"/>
</dbReference>
<evidence type="ECO:0000256" key="1">
    <source>
        <dbReference type="ARBA" id="ARBA00022703"/>
    </source>
</evidence>
<dbReference type="AlphaFoldDB" id="A0A8N5EM91"/>
<protein>
    <submittedName>
        <fullName evidence="12">Tax1-binding protein 1 isoform X2</fullName>
    </submittedName>
</protein>
<evidence type="ECO:0000256" key="3">
    <source>
        <dbReference type="ARBA" id="ARBA00022737"/>
    </source>
</evidence>
<keyword evidence="11" id="KW-1185">Reference proteome</keyword>